<evidence type="ECO:0000313" key="7">
    <source>
        <dbReference type="EMBL" id="EYU35581.1"/>
    </source>
</evidence>
<dbReference type="InterPro" id="IPR005339">
    <property type="entry name" value="GINS_Psf1"/>
</dbReference>
<dbReference type="STRING" id="4155.A0A022R5S9"/>
<reference evidence="7 8" key="1">
    <citation type="journal article" date="2013" name="Proc. Natl. Acad. Sci. U.S.A.">
        <title>Fine-scale variation in meiotic recombination in Mimulus inferred from population shotgun sequencing.</title>
        <authorList>
            <person name="Hellsten U."/>
            <person name="Wright K.M."/>
            <person name="Jenkins J."/>
            <person name="Shu S."/>
            <person name="Yuan Y."/>
            <person name="Wessler S.R."/>
            <person name="Schmutz J."/>
            <person name="Willis J.H."/>
            <person name="Rokhsar D.S."/>
        </authorList>
    </citation>
    <scope>NUCLEOTIDE SEQUENCE [LARGE SCALE GENOMIC DNA]</scope>
    <source>
        <strain evidence="8">cv. DUN x IM62</strain>
    </source>
</reference>
<accession>A0A022R5S9</accession>
<keyword evidence="3" id="KW-0235">DNA replication</keyword>
<evidence type="ECO:0000256" key="1">
    <source>
        <dbReference type="ARBA" id="ARBA00004123"/>
    </source>
</evidence>
<feature type="domain" description="GINS subunit" evidence="6">
    <location>
        <begin position="8"/>
        <end position="91"/>
    </location>
</feature>
<dbReference type="InterPro" id="IPR036224">
    <property type="entry name" value="GINS_bundle-like_dom_sf"/>
</dbReference>
<evidence type="ECO:0000256" key="5">
    <source>
        <dbReference type="SAM" id="MobiDB-lite"/>
    </source>
</evidence>
<dbReference type="PANTHER" id="PTHR12914">
    <property type="entry name" value="PARTNER OF SLD5"/>
    <property type="match status" value="1"/>
</dbReference>
<dbReference type="SUPFAM" id="SSF158573">
    <property type="entry name" value="GINS helical bundle-like"/>
    <property type="match status" value="1"/>
</dbReference>
<dbReference type="GO" id="GO:0000811">
    <property type="term" value="C:GINS complex"/>
    <property type="evidence" value="ECO:0000318"/>
    <property type="project" value="GO_Central"/>
</dbReference>
<keyword evidence="4" id="KW-0539">Nucleus</keyword>
<dbReference type="Proteomes" id="UP000030748">
    <property type="component" value="Unassembled WGS sequence"/>
</dbReference>
<dbReference type="PANTHER" id="PTHR12914:SF2">
    <property type="entry name" value="DNA REPLICATION COMPLEX GINS PROTEIN PSF1"/>
    <property type="match status" value="1"/>
</dbReference>
<evidence type="ECO:0000256" key="4">
    <source>
        <dbReference type="ARBA" id="ARBA00023242"/>
    </source>
</evidence>
<organism evidence="7 8">
    <name type="scientific">Erythranthe guttata</name>
    <name type="common">Yellow monkey flower</name>
    <name type="synonym">Mimulus guttatus</name>
    <dbReference type="NCBI Taxonomy" id="4155"/>
    <lineage>
        <taxon>Eukaryota</taxon>
        <taxon>Viridiplantae</taxon>
        <taxon>Streptophyta</taxon>
        <taxon>Embryophyta</taxon>
        <taxon>Tracheophyta</taxon>
        <taxon>Spermatophyta</taxon>
        <taxon>Magnoliopsida</taxon>
        <taxon>eudicotyledons</taxon>
        <taxon>Gunneridae</taxon>
        <taxon>Pentapetalae</taxon>
        <taxon>asterids</taxon>
        <taxon>lamiids</taxon>
        <taxon>Lamiales</taxon>
        <taxon>Phrymaceae</taxon>
        <taxon>Erythranthe</taxon>
    </lineage>
</organism>
<dbReference type="InterPro" id="IPR021151">
    <property type="entry name" value="GINS_A"/>
</dbReference>
<proteinExistence type="inferred from homology"/>
<feature type="non-terminal residue" evidence="7">
    <location>
        <position position="1"/>
    </location>
</feature>
<evidence type="ECO:0000313" key="8">
    <source>
        <dbReference type="Proteomes" id="UP000030748"/>
    </source>
</evidence>
<keyword evidence="8" id="KW-1185">Reference proteome</keyword>
<evidence type="ECO:0000259" key="6">
    <source>
        <dbReference type="Pfam" id="PF05916"/>
    </source>
</evidence>
<sequence>KIHEHEDEPEEIRSRENGNSNSYESDQFGAELVHHLSLVRNKRCLTAYVYNRAEVVRSLGWIVDSVLPEEIDEKRLSSSEKEYFKNHIATLQS</sequence>
<dbReference type="GO" id="GO:1902983">
    <property type="term" value="P:DNA strand elongation involved in mitotic DNA replication"/>
    <property type="evidence" value="ECO:0000318"/>
    <property type="project" value="GO_Central"/>
</dbReference>
<comment type="similarity">
    <text evidence="2">Belongs to the GINS1/PSF1 family.</text>
</comment>
<evidence type="ECO:0000256" key="2">
    <source>
        <dbReference type="ARBA" id="ARBA00006677"/>
    </source>
</evidence>
<evidence type="ECO:0000256" key="3">
    <source>
        <dbReference type="ARBA" id="ARBA00022705"/>
    </source>
</evidence>
<feature type="compositionally biased region" description="Basic and acidic residues" evidence="5">
    <location>
        <begin position="1"/>
        <end position="16"/>
    </location>
</feature>
<gene>
    <name evidence="7" type="ORF">MIMGU_mgv1a026764mg</name>
</gene>
<dbReference type="Pfam" id="PF05916">
    <property type="entry name" value="Sld5"/>
    <property type="match status" value="1"/>
</dbReference>
<name>A0A022R5S9_ERYGU</name>
<dbReference type="Gene3D" id="1.20.58.1030">
    <property type="match status" value="1"/>
</dbReference>
<comment type="subcellular location">
    <subcellularLocation>
        <location evidence="1">Nucleus</location>
    </subcellularLocation>
</comment>
<dbReference type="AlphaFoldDB" id="A0A022R5S9"/>
<feature type="region of interest" description="Disordered" evidence="5">
    <location>
        <begin position="1"/>
        <end position="26"/>
    </location>
</feature>
<dbReference type="EMBL" id="KI630612">
    <property type="protein sequence ID" value="EYU35581.1"/>
    <property type="molecule type" value="Genomic_DNA"/>
</dbReference>
<protein>
    <recommendedName>
        <fullName evidence="6">GINS subunit domain-containing protein</fullName>
    </recommendedName>
</protein>